<evidence type="ECO:0000313" key="1">
    <source>
        <dbReference type="EMBL" id="KMV75757.1"/>
    </source>
</evidence>
<comment type="caution">
    <text evidence="1">The sequence shown here is derived from an EMBL/GenBank/DDBJ whole genome shotgun (WGS) entry which is preliminary data.</text>
</comment>
<sequence length="109" mass="13140">MKYTLNENMVGINGIEKISLKEIIEKFLYPKNIKIKIEKDPYNINIELKYEDFTVYYNIYYYVDKEIPEFHTLSFSLEKLYLNDQIYIKVGEEAKKVISKIKNILKKIM</sequence>
<organism evidence="1 2">
    <name type="scientific">Fusobacterium animalis D11</name>
    <dbReference type="NCBI Taxonomy" id="556264"/>
    <lineage>
        <taxon>Bacteria</taxon>
        <taxon>Fusobacteriati</taxon>
        <taxon>Fusobacteriota</taxon>
        <taxon>Fusobacteriia</taxon>
        <taxon>Fusobacteriales</taxon>
        <taxon>Fusobacteriaceae</taxon>
        <taxon>Fusobacterium</taxon>
    </lineage>
</organism>
<feature type="non-terminal residue" evidence="1">
    <location>
        <position position="109"/>
    </location>
</feature>
<name>A0A0K9CN60_9FUSO</name>
<proteinExistence type="predicted"/>
<protein>
    <submittedName>
        <fullName evidence="1">Uncharacterized protein</fullName>
    </submittedName>
</protein>
<accession>A0A0K9CN60</accession>
<reference evidence="2" key="1">
    <citation type="submission" date="2009-02" db="EMBL/GenBank/DDBJ databases">
        <title>The Genome Sequence of Shigella sp. D9.</title>
        <authorList>
            <consortium name="The Broad Institute Genome Sequencing Platform"/>
            <person name="Ward D."/>
            <person name="Young S.K."/>
            <person name="Kodira C.D."/>
            <person name="Zeng Q."/>
            <person name="Koehrsen M."/>
            <person name="Alvarado L."/>
            <person name="Berlin A."/>
            <person name="Borenstein D."/>
            <person name="Chen Z."/>
            <person name="Engels R."/>
            <person name="Freedman E."/>
            <person name="Gellesch M."/>
            <person name="Goldberg J."/>
            <person name="Griggs A."/>
            <person name="Gujja S."/>
            <person name="Heiman D."/>
            <person name="Hepburn T."/>
            <person name="Howarth C."/>
            <person name="Jen D."/>
            <person name="Larson L."/>
            <person name="Lewis B."/>
            <person name="Mehta T."/>
            <person name="Park D."/>
            <person name="Pearson M."/>
            <person name="Roberts A."/>
            <person name="Saif S."/>
            <person name="Shea T."/>
            <person name="Shenoy N."/>
            <person name="Sisk P."/>
            <person name="Stolte C."/>
            <person name="Sykes S."/>
            <person name="Walk T."/>
            <person name="White J."/>
            <person name="Yandava C."/>
            <person name="Allen-Vercoe E."/>
            <person name="Strauss J."/>
            <person name="Sibley C."/>
            <person name="White A."/>
            <person name="Ambrose C."/>
            <person name="Lander E."/>
            <person name="Nusbaum C."/>
            <person name="Galagan J."/>
            <person name="Birren B."/>
        </authorList>
    </citation>
    <scope>NUCLEOTIDE SEQUENCE [LARGE SCALE GENOMIC DNA]</scope>
    <source>
        <strain evidence="2">D11</strain>
    </source>
</reference>
<dbReference type="AlphaFoldDB" id="A0A0K9CN60"/>
<evidence type="ECO:0000313" key="2">
    <source>
        <dbReference type="Proteomes" id="UP000004650"/>
    </source>
</evidence>
<gene>
    <name evidence="1" type="ORF">PSAG_04871</name>
</gene>
<dbReference type="EMBL" id="ACDS02000142">
    <property type="protein sequence ID" value="KMV75757.1"/>
    <property type="molecule type" value="Genomic_DNA"/>
</dbReference>
<reference evidence="1 2" key="2">
    <citation type="submission" date="2013-10" db="EMBL/GenBank/DDBJ databases">
        <title>The Genome Sequence of Fusobacterium nucleatum subsp. animalis D11.</title>
        <authorList>
            <consortium name="The Broad Institute Genomics Platform"/>
            <person name="Earl A."/>
            <person name="Ward D."/>
            <person name="Feldgarden M."/>
            <person name="Gevers D."/>
            <person name="Kostic A."/>
            <person name="Garrett W."/>
            <person name="Young S.K."/>
            <person name="Zeng Q."/>
            <person name="Gargeya S."/>
            <person name="Fitzgerald M."/>
            <person name="Abouelleil A."/>
            <person name="Alvarado L."/>
            <person name="Berlin A.M."/>
            <person name="Chapman S.B."/>
            <person name="Gainer-Dewar J."/>
            <person name="Goldberg J."/>
            <person name="Gnerre S."/>
            <person name="Griggs A."/>
            <person name="Gujja S."/>
            <person name="Hansen M."/>
            <person name="Howarth C."/>
            <person name="Imamovic A."/>
            <person name="Ireland A."/>
            <person name="Larimer J."/>
            <person name="McCowan C."/>
            <person name="Murphy C."/>
            <person name="Pearson M."/>
            <person name="Poon T.W."/>
            <person name="Priest M."/>
            <person name="Roberts A."/>
            <person name="Saif S."/>
            <person name="Shea T."/>
            <person name="Sykes S."/>
            <person name="Wortman J."/>
            <person name="Nusbaum C."/>
            <person name="Birren B."/>
        </authorList>
    </citation>
    <scope>NUCLEOTIDE SEQUENCE [LARGE SCALE GENOMIC DNA]</scope>
    <source>
        <strain evidence="1 2">D11</strain>
    </source>
</reference>
<dbReference type="Proteomes" id="UP000004650">
    <property type="component" value="Unassembled WGS sequence"/>
</dbReference>